<evidence type="ECO:0000313" key="2">
    <source>
        <dbReference type="Proteomes" id="UP000007041"/>
    </source>
</evidence>
<evidence type="ECO:0000313" key="1">
    <source>
        <dbReference type="EMBL" id="CBH21563.1"/>
    </source>
</evidence>
<reference evidence="2" key="1">
    <citation type="journal article" date="2010" name="BMC Genomics">
        <title>Clostridium sticklandii, a specialist in amino acid degradation:revisiting its metabolism through its genome sequence.</title>
        <authorList>
            <person name="Fonknechten N."/>
            <person name="Chaussonnerie S."/>
            <person name="Tricot S."/>
            <person name="Lajus A."/>
            <person name="Andreesen J.R."/>
            <person name="Perchat N."/>
            <person name="Pelletier E."/>
            <person name="Gouyvenoux M."/>
            <person name="Barbe V."/>
            <person name="Salanoubat M."/>
            <person name="Le Paslier D."/>
            <person name="Weissenbach J."/>
            <person name="Cohen G.N."/>
            <person name="Kreimeyer A."/>
        </authorList>
    </citation>
    <scope>NUCLEOTIDE SEQUENCE [LARGE SCALE GENOMIC DNA]</scope>
    <source>
        <strain evidence="2">ATCC 12662 / DSM 519 / JCM 1433 / CCUG 9281 / NCIMB 10654 / HF</strain>
    </source>
</reference>
<dbReference type="BioCyc" id="CSTI499177:GJE9-1495-MONOMER"/>
<dbReference type="EMBL" id="FP565809">
    <property type="protein sequence ID" value="CBH21563.1"/>
    <property type="molecule type" value="Genomic_DNA"/>
</dbReference>
<dbReference type="KEGG" id="cst:CLOST_1443"/>
<name>E3PRQ9_ACESD</name>
<dbReference type="AlphaFoldDB" id="E3PRQ9"/>
<gene>
    <name evidence="1" type="ordered locus">CLOST_1443</name>
</gene>
<protein>
    <submittedName>
        <fullName evidence="1">Uncharacterized protein</fullName>
    </submittedName>
</protein>
<accession>E3PRQ9</accession>
<sequence length="53" mass="5784">MPFNTKVNKPNVRIVIGKDNIKRIGFIIVLNPANIIAAINAATNPVTSTEPKR</sequence>
<organism evidence="1 2">
    <name type="scientific">Acetoanaerobium sticklandii (strain ATCC 12662 / DSM 519 / JCM 1433 / CCUG 9281 / NCIMB 10654 / HF)</name>
    <name type="common">Clostridium sticklandii</name>
    <dbReference type="NCBI Taxonomy" id="499177"/>
    <lineage>
        <taxon>Bacteria</taxon>
        <taxon>Bacillati</taxon>
        <taxon>Bacillota</taxon>
        <taxon>Clostridia</taxon>
        <taxon>Peptostreptococcales</taxon>
        <taxon>Filifactoraceae</taxon>
        <taxon>Acetoanaerobium</taxon>
    </lineage>
</organism>
<keyword evidence="2" id="KW-1185">Reference proteome</keyword>
<dbReference type="Proteomes" id="UP000007041">
    <property type="component" value="Chromosome"/>
</dbReference>
<dbReference type="HOGENOM" id="CLU_3060381_0_0_9"/>
<proteinExistence type="predicted"/>